<dbReference type="PROSITE" id="PS50052">
    <property type="entry name" value="GUANYLATE_KINASE_2"/>
    <property type="match status" value="1"/>
</dbReference>
<gene>
    <name evidence="13" type="primary">gmk</name>
    <name evidence="15" type="ORF">FYJ74_00515</name>
</gene>
<comment type="subcellular location">
    <subcellularLocation>
        <location evidence="2 13">Cytoplasm</location>
    </subcellularLocation>
</comment>
<protein>
    <recommendedName>
        <fullName evidence="5 13">Guanylate kinase</fullName>
        <ecNumber evidence="4 13">2.7.4.8</ecNumber>
    </recommendedName>
    <alternativeName>
        <fullName evidence="11 13">GMP kinase</fullName>
    </alternativeName>
</protein>
<evidence type="ECO:0000256" key="13">
    <source>
        <dbReference type="HAMAP-Rule" id="MF_00328"/>
    </source>
</evidence>
<accession>A0A6L5Y8K6</accession>
<dbReference type="SMART" id="SM00072">
    <property type="entry name" value="GuKc"/>
    <property type="match status" value="1"/>
</dbReference>
<dbReference type="InterPro" id="IPR008144">
    <property type="entry name" value="Guanylate_kin-like_dom"/>
</dbReference>
<dbReference type="GO" id="GO:0005829">
    <property type="term" value="C:cytosol"/>
    <property type="evidence" value="ECO:0007669"/>
    <property type="project" value="TreeGrafter"/>
</dbReference>
<dbReference type="RefSeq" id="WP_154527681.1">
    <property type="nucleotide sequence ID" value="NZ_JAXDZJ010000039.1"/>
</dbReference>
<evidence type="ECO:0000256" key="6">
    <source>
        <dbReference type="ARBA" id="ARBA00022490"/>
    </source>
</evidence>
<dbReference type="Gene3D" id="3.30.63.10">
    <property type="entry name" value="Guanylate Kinase phosphate binding domain"/>
    <property type="match status" value="1"/>
</dbReference>
<evidence type="ECO:0000313" key="16">
    <source>
        <dbReference type="Proteomes" id="UP000473699"/>
    </source>
</evidence>
<dbReference type="EC" id="2.7.4.8" evidence="4 13"/>
<evidence type="ECO:0000256" key="5">
    <source>
        <dbReference type="ARBA" id="ARBA00016296"/>
    </source>
</evidence>
<dbReference type="HAMAP" id="MF_00328">
    <property type="entry name" value="Guanylate_kinase"/>
    <property type="match status" value="1"/>
</dbReference>
<dbReference type="NCBIfam" id="TIGR03263">
    <property type="entry name" value="guanyl_kin"/>
    <property type="match status" value="1"/>
</dbReference>
<proteinExistence type="inferred from homology"/>
<dbReference type="CDD" id="cd00071">
    <property type="entry name" value="GMPK"/>
    <property type="match status" value="1"/>
</dbReference>
<dbReference type="PANTHER" id="PTHR23117:SF13">
    <property type="entry name" value="GUANYLATE KINASE"/>
    <property type="match status" value="1"/>
</dbReference>
<dbReference type="InterPro" id="IPR017665">
    <property type="entry name" value="Guanylate_kinase"/>
</dbReference>
<keyword evidence="6 13" id="KW-0963">Cytoplasm</keyword>
<comment type="caution">
    <text evidence="15">The sequence shown here is derived from an EMBL/GenBank/DDBJ whole genome shotgun (WGS) entry which is preliminary data.</text>
</comment>
<dbReference type="AlphaFoldDB" id="A0A6L5Y8K6"/>
<evidence type="ECO:0000256" key="4">
    <source>
        <dbReference type="ARBA" id="ARBA00012961"/>
    </source>
</evidence>
<feature type="domain" description="Guanylate kinase-like" evidence="14">
    <location>
        <begin position="7"/>
        <end position="185"/>
    </location>
</feature>
<keyword evidence="8 13" id="KW-0547">Nucleotide-binding</keyword>
<keyword evidence="7 13" id="KW-0808">Transferase</keyword>
<evidence type="ECO:0000256" key="12">
    <source>
        <dbReference type="ARBA" id="ARBA00048594"/>
    </source>
</evidence>
<evidence type="ECO:0000256" key="2">
    <source>
        <dbReference type="ARBA" id="ARBA00004496"/>
    </source>
</evidence>
<dbReference type="GO" id="GO:0005524">
    <property type="term" value="F:ATP binding"/>
    <property type="evidence" value="ECO:0007669"/>
    <property type="project" value="UniProtKB-UniRule"/>
</dbReference>
<feature type="binding site" evidence="13">
    <location>
        <begin position="14"/>
        <end position="21"/>
    </location>
    <ligand>
        <name>ATP</name>
        <dbReference type="ChEBI" id="CHEBI:30616"/>
    </ligand>
</feature>
<dbReference type="FunFam" id="3.30.63.10:FF:000005">
    <property type="entry name" value="Guanylate kinase"/>
    <property type="match status" value="1"/>
</dbReference>
<evidence type="ECO:0000256" key="11">
    <source>
        <dbReference type="ARBA" id="ARBA00030128"/>
    </source>
</evidence>
<dbReference type="InterPro" id="IPR020590">
    <property type="entry name" value="Guanylate_kinase_CS"/>
</dbReference>
<keyword evidence="9 13" id="KW-0418">Kinase</keyword>
<dbReference type="Gene3D" id="3.40.50.300">
    <property type="entry name" value="P-loop containing nucleotide triphosphate hydrolases"/>
    <property type="match status" value="1"/>
</dbReference>
<dbReference type="PROSITE" id="PS00856">
    <property type="entry name" value="GUANYLATE_KINASE_1"/>
    <property type="match status" value="1"/>
</dbReference>
<dbReference type="SUPFAM" id="SSF52540">
    <property type="entry name" value="P-loop containing nucleoside triphosphate hydrolases"/>
    <property type="match status" value="1"/>
</dbReference>
<evidence type="ECO:0000313" key="15">
    <source>
        <dbReference type="EMBL" id="MST54541.1"/>
    </source>
</evidence>
<comment type="catalytic activity">
    <reaction evidence="12 13">
        <text>GMP + ATP = GDP + ADP</text>
        <dbReference type="Rhea" id="RHEA:20780"/>
        <dbReference type="ChEBI" id="CHEBI:30616"/>
        <dbReference type="ChEBI" id="CHEBI:58115"/>
        <dbReference type="ChEBI" id="CHEBI:58189"/>
        <dbReference type="ChEBI" id="CHEBI:456216"/>
        <dbReference type="EC" id="2.7.4.8"/>
    </reaction>
</comment>
<dbReference type="GO" id="GO:0004385">
    <property type="term" value="F:GMP kinase activity"/>
    <property type="evidence" value="ECO:0007669"/>
    <property type="project" value="UniProtKB-UniRule"/>
</dbReference>
<dbReference type="PANTHER" id="PTHR23117">
    <property type="entry name" value="GUANYLATE KINASE-RELATED"/>
    <property type="match status" value="1"/>
</dbReference>
<comment type="similarity">
    <text evidence="3 13">Belongs to the guanylate kinase family.</text>
</comment>
<dbReference type="Pfam" id="PF00625">
    <property type="entry name" value="Guanylate_kin"/>
    <property type="match status" value="1"/>
</dbReference>
<comment type="function">
    <text evidence="1 13">Essential for recycling GMP and indirectly, cGMP.</text>
</comment>
<evidence type="ECO:0000259" key="14">
    <source>
        <dbReference type="PROSITE" id="PS50052"/>
    </source>
</evidence>
<evidence type="ECO:0000256" key="9">
    <source>
        <dbReference type="ARBA" id="ARBA00022777"/>
    </source>
</evidence>
<dbReference type="EMBL" id="VUNH01000001">
    <property type="protein sequence ID" value="MST54541.1"/>
    <property type="molecule type" value="Genomic_DNA"/>
</dbReference>
<evidence type="ECO:0000256" key="3">
    <source>
        <dbReference type="ARBA" id="ARBA00005790"/>
    </source>
</evidence>
<evidence type="ECO:0000256" key="1">
    <source>
        <dbReference type="ARBA" id="ARBA00003531"/>
    </source>
</evidence>
<organism evidence="15 16">
    <name type="scientific">Pyramidobacter porci</name>
    <dbReference type="NCBI Taxonomy" id="2605789"/>
    <lineage>
        <taxon>Bacteria</taxon>
        <taxon>Thermotogati</taxon>
        <taxon>Synergistota</taxon>
        <taxon>Synergistia</taxon>
        <taxon>Synergistales</taxon>
        <taxon>Dethiosulfovibrionaceae</taxon>
        <taxon>Pyramidobacter</taxon>
    </lineage>
</organism>
<evidence type="ECO:0000256" key="7">
    <source>
        <dbReference type="ARBA" id="ARBA00022679"/>
    </source>
</evidence>
<evidence type="ECO:0000256" key="8">
    <source>
        <dbReference type="ARBA" id="ARBA00022741"/>
    </source>
</evidence>
<evidence type="ECO:0000256" key="10">
    <source>
        <dbReference type="ARBA" id="ARBA00022840"/>
    </source>
</evidence>
<keyword evidence="16" id="KW-1185">Reference proteome</keyword>
<name>A0A6L5Y8K6_9BACT</name>
<keyword evidence="10 13" id="KW-0067">ATP-binding</keyword>
<dbReference type="InterPro" id="IPR027417">
    <property type="entry name" value="P-loop_NTPase"/>
</dbReference>
<dbReference type="Proteomes" id="UP000473699">
    <property type="component" value="Unassembled WGS sequence"/>
</dbReference>
<sequence length="191" mass="21682">MTKNRKGTLFVLSGPSGAGKGTIRARVFEALDGLSYSVSCTTRAPRDGERDGVDYRFVTPEDFAAHIAAGDFLEWADVHRHRYGTLKSDVEKVLNEGKDMFLEIDVQGALQVKKKMPEAVTLFVVPPSIEVLEKRLRGRHTEGEAELRLRLRNAVEEMKQRDRYDFVVVNDSLDEAVDRVCRFVEQRRQAL</sequence>
<dbReference type="InterPro" id="IPR008145">
    <property type="entry name" value="GK/Ca_channel_bsu"/>
</dbReference>
<reference evidence="15 16" key="1">
    <citation type="submission" date="2019-08" db="EMBL/GenBank/DDBJ databases">
        <title>In-depth cultivation of the pig gut microbiome towards novel bacterial diversity and tailored functional studies.</title>
        <authorList>
            <person name="Wylensek D."/>
            <person name="Hitch T.C.A."/>
            <person name="Clavel T."/>
        </authorList>
    </citation>
    <scope>NUCLEOTIDE SEQUENCE [LARGE SCALE GENOMIC DNA]</scope>
    <source>
        <strain evidence="15 16">SM-530-WT-4B</strain>
    </source>
</reference>